<evidence type="ECO:0000256" key="1">
    <source>
        <dbReference type="SAM" id="MobiDB-lite"/>
    </source>
</evidence>
<dbReference type="PANTHER" id="PTHR33844:SF1">
    <property type="entry name" value="SULFOTRANSFERASE DOMAIN-CONTAINING PROTEIN"/>
    <property type="match status" value="1"/>
</dbReference>
<reference evidence="2" key="1">
    <citation type="submission" date="2020-05" db="EMBL/GenBank/DDBJ databases">
        <authorList>
            <person name="Chiriac C."/>
            <person name="Salcher M."/>
            <person name="Ghai R."/>
            <person name="Kavagutti S V."/>
        </authorList>
    </citation>
    <scope>NUCLEOTIDE SEQUENCE</scope>
</reference>
<feature type="compositionally biased region" description="Low complexity" evidence="1">
    <location>
        <begin position="341"/>
        <end position="353"/>
    </location>
</feature>
<accession>A0A6J7PA61</accession>
<evidence type="ECO:0000313" key="2">
    <source>
        <dbReference type="EMBL" id="CAB5001928.1"/>
    </source>
</evidence>
<protein>
    <submittedName>
        <fullName evidence="2">Unannotated protein</fullName>
    </submittedName>
</protein>
<gene>
    <name evidence="2" type="ORF">UFOPK3992_00701</name>
</gene>
<dbReference type="PANTHER" id="PTHR33844">
    <property type="entry name" value="SULFOTRANSFER_1 DOMAIN-CONTAINING PROTEIN"/>
    <property type="match status" value="1"/>
</dbReference>
<dbReference type="InterPro" id="IPR027417">
    <property type="entry name" value="P-loop_NTPase"/>
</dbReference>
<sequence length="386" mass="42163">MWGPTLMVMLELWRRRASHLKHRLREAHQIRRCRVAIAQDIPTSAESGLGRVSVDALLNGAAAGAARSQVTTPYAGPRVHFTSPTDFVFAGSRAGVEPGMETTSPAWSCYSYSARQRAFTVVRVPHLHALREVPFVYEAQRTDGTHMVSVGEEVLLSLAFPPVATVLYLFSIARCGGTLLANLARAQGNVVLDEPDALTHLSLAAQRGTPADTTALAATVVSSFLSAPSPLVMVKARSTSSVRPDALMRPQDVGVFLWRSPEPWFISNNRAFSFSPAVAAGALGQFVRGRNRLRSAGRLTAEFWYEDIMVDPQPFLSLLPLFDDAARRAIDDVMSRDSQEGSGLSRSALSSRPSPSPFTVEEFLECWRAQPEYANLAEVGLERLLV</sequence>
<dbReference type="EMBL" id="CAFBOZ010000082">
    <property type="protein sequence ID" value="CAB5001928.1"/>
    <property type="molecule type" value="Genomic_DNA"/>
</dbReference>
<proteinExistence type="predicted"/>
<dbReference type="AlphaFoldDB" id="A0A6J7PA61"/>
<dbReference type="SUPFAM" id="SSF52540">
    <property type="entry name" value="P-loop containing nucleoside triphosphate hydrolases"/>
    <property type="match status" value="1"/>
</dbReference>
<name>A0A6J7PA61_9ZZZZ</name>
<feature type="region of interest" description="Disordered" evidence="1">
    <location>
        <begin position="334"/>
        <end position="356"/>
    </location>
</feature>
<organism evidence="2">
    <name type="scientific">freshwater metagenome</name>
    <dbReference type="NCBI Taxonomy" id="449393"/>
    <lineage>
        <taxon>unclassified sequences</taxon>
        <taxon>metagenomes</taxon>
        <taxon>ecological metagenomes</taxon>
    </lineage>
</organism>